<sequence length="102" mass="11663">MRRRSNSVPHGPQVSQLQIRSQPSEQSFSQGLSSQYGMFSQLSQTSLDALTDQRSQERENSVKKIACLPPISHAREESNADFKNFQQSCAQVEFCFWFRSSM</sequence>
<feature type="compositionally biased region" description="Polar residues" evidence="1">
    <location>
        <begin position="13"/>
        <end position="33"/>
    </location>
</feature>
<evidence type="ECO:0000313" key="3">
    <source>
        <dbReference type="Proteomes" id="UP001457282"/>
    </source>
</evidence>
<feature type="region of interest" description="Disordered" evidence="1">
    <location>
        <begin position="1"/>
        <end position="33"/>
    </location>
</feature>
<dbReference type="PANTHER" id="PTHR37695:SF1">
    <property type="entry name" value="RECOMBINATION INITIATION DEFECTS 3-RELATED"/>
    <property type="match status" value="1"/>
</dbReference>
<proteinExistence type="predicted"/>
<dbReference type="GO" id="GO:0009556">
    <property type="term" value="P:microsporogenesis"/>
    <property type="evidence" value="ECO:0007669"/>
    <property type="project" value="TreeGrafter"/>
</dbReference>
<dbReference type="InterPro" id="IPR034546">
    <property type="entry name" value="PAIR1"/>
</dbReference>
<organism evidence="2 3">
    <name type="scientific">Rubus argutus</name>
    <name type="common">Southern blackberry</name>
    <dbReference type="NCBI Taxonomy" id="59490"/>
    <lineage>
        <taxon>Eukaryota</taxon>
        <taxon>Viridiplantae</taxon>
        <taxon>Streptophyta</taxon>
        <taxon>Embryophyta</taxon>
        <taxon>Tracheophyta</taxon>
        <taxon>Spermatophyta</taxon>
        <taxon>Magnoliopsida</taxon>
        <taxon>eudicotyledons</taxon>
        <taxon>Gunneridae</taxon>
        <taxon>Pentapetalae</taxon>
        <taxon>rosids</taxon>
        <taxon>fabids</taxon>
        <taxon>Rosales</taxon>
        <taxon>Rosaceae</taxon>
        <taxon>Rosoideae</taxon>
        <taxon>Rosoideae incertae sedis</taxon>
        <taxon>Rubus</taxon>
    </lineage>
</organism>
<name>A0AAW1YSM1_RUBAR</name>
<dbReference type="AlphaFoldDB" id="A0AAW1YSM1"/>
<protein>
    <submittedName>
        <fullName evidence="2">Uncharacterized protein</fullName>
    </submittedName>
</protein>
<reference evidence="2 3" key="1">
    <citation type="journal article" date="2023" name="G3 (Bethesda)">
        <title>A chromosome-length genome assembly and annotation of blackberry (Rubus argutus, cv. 'Hillquist').</title>
        <authorList>
            <person name="Bruna T."/>
            <person name="Aryal R."/>
            <person name="Dudchenko O."/>
            <person name="Sargent D.J."/>
            <person name="Mead D."/>
            <person name="Buti M."/>
            <person name="Cavallini A."/>
            <person name="Hytonen T."/>
            <person name="Andres J."/>
            <person name="Pham M."/>
            <person name="Weisz D."/>
            <person name="Mascagni F."/>
            <person name="Usai G."/>
            <person name="Natali L."/>
            <person name="Bassil N."/>
            <person name="Fernandez G.E."/>
            <person name="Lomsadze A."/>
            <person name="Armour M."/>
            <person name="Olukolu B."/>
            <person name="Poorten T."/>
            <person name="Britton C."/>
            <person name="Davik J."/>
            <person name="Ashrafi H."/>
            <person name="Aiden E.L."/>
            <person name="Borodovsky M."/>
            <person name="Worthington M."/>
        </authorList>
    </citation>
    <scope>NUCLEOTIDE SEQUENCE [LARGE SCALE GENOMIC DNA]</scope>
    <source>
        <strain evidence="2">PI 553951</strain>
    </source>
</reference>
<dbReference type="GO" id="GO:0070192">
    <property type="term" value="P:chromosome organization involved in meiotic cell cycle"/>
    <property type="evidence" value="ECO:0007669"/>
    <property type="project" value="InterPro"/>
</dbReference>
<dbReference type="GO" id="GO:0009553">
    <property type="term" value="P:embryo sac development"/>
    <property type="evidence" value="ECO:0007669"/>
    <property type="project" value="TreeGrafter"/>
</dbReference>
<gene>
    <name evidence="2" type="ORF">M0R45_007105</name>
</gene>
<dbReference type="Proteomes" id="UP001457282">
    <property type="component" value="Unassembled WGS sequence"/>
</dbReference>
<dbReference type="GO" id="GO:0042138">
    <property type="term" value="P:meiotic DNA double-strand break formation"/>
    <property type="evidence" value="ECO:0007669"/>
    <property type="project" value="TreeGrafter"/>
</dbReference>
<evidence type="ECO:0000313" key="2">
    <source>
        <dbReference type="EMBL" id="KAK9951669.1"/>
    </source>
</evidence>
<comment type="caution">
    <text evidence="2">The sequence shown here is derived from an EMBL/GenBank/DDBJ whole genome shotgun (WGS) entry which is preliminary data.</text>
</comment>
<dbReference type="PANTHER" id="PTHR37695">
    <property type="entry name" value="RECOMBINATION INITIATION DEFECTS 3-RELATED"/>
    <property type="match status" value="1"/>
</dbReference>
<evidence type="ECO:0000256" key="1">
    <source>
        <dbReference type="SAM" id="MobiDB-lite"/>
    </source>
</evidence>
<dbReference type="EMBL" id="JBEDUW010000001">
    <property type="protein sequence ID" value="KAK9951669.1"/>
    <property type="molecule type" value="Genomic_DNA"/>
</dbReference>
<dbReference type="GO" id="GO:0005634">
    <property type="term" value="C:nucleus"/>
    <property type="evidence" value="ECO:0007669"/>
    <property type="project" value="TreeGrafter"/>
</dbReference>
<keyword evidence="3" id="KW-1185">Reference proteome</keyword>
<accession>A0AAW1YSM1</accession>